<dbReference type="AlphaFoldDB" id="A0A3D8I8P9"/>
<comment type="caution">
    <text evidence="1">The sequence shown here is derived from an EMBL/GenBank/DDBJ whole genome shotgun (WGS) entry which is preliminary data.</text>
</comment>
<protein>
    <submittedName>
        <fullName evidence="1">Uncharacterized protein</fullName>
    </submittedName>
</protein>
<name>A0A3D8I8P9_9HELI</name>
<sequence length="183" mass="21725">MNNTNLVFWREVLEKENANDIMFWLEFGLNSCRYIGKYYDIFIIRGKDNIIAFDKEFFQNYKIAQCYSLYIDELYKINNSSHLIDKEIISIESLENEIVDILKSEDYVCDNKRGLLQFIQSPSIVNAELELNETIIQKLDINHFLIFTFSDTLDHNSPSSYITDIESCYVINMEYFVMILDRL</sequence>
<organism evidence="1 2">
    <name type="scientific">Helicobacter didelphidarum</name>
    <dbReference type="NCBI Taxonomy" id="2040648"/>
    <lineage>
        <taxon>Bacteria</taxon>
        <taxon>Pseudomonadati</taxon>
        <taxon>Campylobacterota</taxon>
        <taxon>Epsilonproteobacteria</taxon>
        <taxon>Campylobacterales</taxon>
        <taxon>Helicobacteraceae</taxon>
        <taxon>Helicobacter</taxon>
    </lineage>
</organism>
<proteinExistence type="predicted"/>
<keyword evidence="2" id="KW-1185">Reference proteome</keyword>
<accession>A0A3D8I8P9</accession>
<dbReference type="RefSeq" id="WP_115543871.1">
    <property type="nucleotide sequence ID" value="NZ_NXLQ01000057.1"/>
</dbReference>
<dbReference type="Proteomes" id="UP000256379">
    <property type="component" value="Unassembled WGS sequence"/>
</dbReference>
<evidence type="ECO:0000313" key="2">
    <source>
        <dbReference type="Proteomes" id="UP000256379"/>
    </source>
</evidence>
<evidence type="ECO:0000313" key="1">
    <source>
        <dbReference type="EMBL" id="RDU61375.1"/>
    </source>
</evidence>
<reference evidence="1 2" key="1">
    <citation type="submission" date="2018-04" db="EMBL/GenBank/DDBJ databases">
        <title>Novel Campyloabacter and Helicobacter Species and Strains.</title>
        <authorList>
            <person name="Mannion A.J."/>
            <person name="Shen Z."/>
            <person name="Fox J.G."/>
        </authorList>
    </citation>
    <scope>NUCLEOTIDE SEQUENCE [LARGE SCALE GENOMIC DNA]</scope>
    <source>
        <strain evidence="1 2">MIT 17-337</strain>
    </source>
</reference>
<gene>
    <name evidence="1" type="ORF">CQA53_10230</name>
</gene>
<dbReference type="EMBL" id="NXLQ01000057">
    <property type="protein sequence ID" value="RDU61375.1"/>
    <property type="molecule type" value="Genomic_DNA"/>
</dbReference>